<evidence type="ECO:0000313" key="7">
    <source>
        <dbReference type="Proteomes" id="UP001303160"/>
    </source>
</evidence>
<dbReference type="InterPro" id="IPR027417">
    <property type="entry name" value="P-loop_NTPase"/>
</dbReference>
<name>A0AAN7AMH5_9PEZI</name>
<dbReference type="SMART" id="SM00320">
    <property type="entry name" value="WD40"/>
    <property type="match status" value="5"/>
</dbReference>
<dbReference type="Pfam" id="PF24883">
    <property type="entry name" value="NPHP3_N"/>
    <property type="match status" value="1"/>
</dbReference>
<keyword evidence="1" id="KW-0677">Repeat</keyword>
<protein>
    <submittedName>
        <fullName evidence="6">Uncharacterized protein</fullName>
    </submittedName>
</protein>
<dbReference type="InterPro" id="IPR015943">
    <property type="entry name" value="WD40/YVTN_repeat-like_dom_sf"/>
</dbReference>
<dbReference type="InterPro" id="IPR056125">
    <property type="entry name" value="DUF7708"/>
</dbReference>
<comment type="caution">
    <text evidence="6">The sequence shown here is derived from an EMBL/GenBank/DDBJ whole genome shotgun (WGS) entry which is preliminary data.</text>
</comment>
<dbReference type="Gene3D" id="2.130.10.10">
    <property type="entry name" value="YVTN repeat-like/Quinoprotein amine dehydrogenase"/>
    <property type="match status" value="1"/>
</dbReference>
<dbReference type="InterPro" id="IPR011047">
    <property type="entry name" value="Quinoprotein_ADH-like_sf"/>
</dbReference>
<evidence type="ECO:0000259" key="5">
    <source>
        <dbReference type="Pfam" id="PF24883"/>
    </source>
</evidence>
<dbReference type="Proteomes" id="UP001303160">
    <property type="component" value="Unassembled WGS sequence"/>
</dbReference>
<accession>A0AAN7AMH5</accession>
<dbReference type="PANTHER" id="PTHR10039">
    <property type="entry name" value="AMELOGENIN"/>
    <property type="match status" value="1"/>
</dbReference>
<evidence type="ECO:0000259" key="4">
    <source>
        <dbReference type="Pfam" id="PF24809"/>
    </source>
</evidence>
<dbReference type="PROSITE" id="PS50294">
    <property type="entry name" value="WD_REPEATS_REGION"/>
    <property type="match status" value="1"/>
</dbReference>
<dbReference type="InterPro" id="IPR001680">
    <property type="entry name" value="WD40_rpt"/>
</dbReference>
<feature type="region of interest" description="Disordered" evidence="3">
    <location>
        <begin position="893"/>
        <end position="913"/>
    </location>
</feature>
<dbReference type="Pfam" id="PF00400">
    <property type="entry name" value="WD40"/>
    <property type="match status" value="4"/>
</dbReference>
<evidence type="ECO:0000256" key="1">
    <source>
        <dbReference type="ARBA" id="ARBA00022737"/>
    </source>
</evidence>
<feature type="domain" description="Nephrocystin 3-like N-terminal" evidence="5">
    <location>
        <begin position="260"/>
        <end position="426"/>
    </location>
</feature>
<dbReference type="PROSITE" id="PS50082">
    <property type="entry name" value="WD_REPEATS_2"/>
    <property type="match status" value="1"/>
</dbReference>
<dbReference type="Pfam" id="PF24809">
    <property type="entry name" value="DUF7708"/>
    <property type="match status" value="1"/>
</dbReference>
<reference evidence="6" key="1">
    <citation type="journal article" date="2023" name="Mol. Phylogenet. Evol.">
        <title>Genome-scale phylogeny and comparative genomics of the fungal order Sordariales.</title>
        <authorList>
            <person name="Hensen N."/>
            <person name="Bonometti L."/>
            <person name="Westerberg I."/>
            <person name="Brannstrom I.O."/>
            <person name="Guillou S."/>
            <person name="Cros-Aarteil S."/>
            <person name="Calhoun S."/>
            <person name="Haridas S."/>
            <person name="Kuo A."/>
            <person name="Mondo S."/>
            <person name="Pangilinan J."/>
            <person name="Riley R."/>
            <person name="LaButti K."/>
            <person name="Andreopoulos B."/>
            <person name="Lipzen A."/>
            <person name="Chen C."/>
            <person name="Yan M."/>
            <person name="Daum C."/>
            <person name="Ng V."/>
            <person name="Clum A."/>
            <person name="Steindorff A."/>
            <person name="Ohm R.A."/>
            <person name="Martin F."/>
            <person name="Silar P."/>
            <person name="Natvig D.O."/>
            <person name="Lalanne C."/>
            <person name="Gautier V."/>
            <person name="Ament-Velasquez S.L."/>
            <person name="Kruys A."/>
            <person name="Hutchinson M.I."/>
            <person name="Powell A.J."/>
            <person name="Barry K."/>
            <person name="Miller A.N."/>
            <person name="Grigoriev I.V."/>
            <person name="Debuchy R."/>
            <person name="Gladieux P."/>
            <person name="Hiltunen Thoren M."/>
            <person name="Johannesson H."/>
        </authorList>
    </citation>
    <scope>NUCLEOTIDE SEQUENCE</scope>
    <source>
        <strain evidence="6">CBS 315.58</strain>
    </source>
</reference>
<keyword evidence="2" id="KW-0853">WD repeat</keyword>
<dbReference type="InterPro" id="IPR056884">
    <property type="entry name" value="NPHP3-like_N"/>
</dbReference>
<dbReference type="AlphaFoldDB" id="A0AAN7AMH5"/>
<gene>
    <name evidence="6" type="ORF">QBC40DRAFT_291183</name>
</gene>
<sequence>MASPIRDSAQAAQIIIDSAERFIRTVGPEHQRQIEDTDVKDVVDALVVVQQDLLRRRANRNLRKLHPFIQALGHYSGALDVLSNGLSPFMPFIYAPIKLMLQIGSDYLAAFDKLLEAYDRIAATLPRIKDLGEAFKDSPTLLPKLALYYADVLEFHRRAYKFVTRKSWTFFFMTTWASFHTRFESILASMARNSDSIHQEAIVIDLIQSKKSREQIFDQVTSQERERINKQRDSVIAWLGVQSPSQCIHLEQVLRDYLPGSCDWAIKHAKVIPWVQMQPKSPVLWIHGKPGAGKTVICASIIEHLQAFGNRMTTVYYFCRYNQVDTSSEILKAFVLQLMKANPDMAAVIYDSYVQKHREPSTRVLKMMLSGAPDHPGLLSAASPCRIIIDGVDECASQEQKFIIQDMLQLVSVDSSQNCKVLVCSRDIPEIARIMQNGAKKLATISLSDESDAISHTIESFAKPKLQELVRERQTWQLSEEENSALCKKVASRAGGMMLWVRLVLESLSEVDTLRELHDAIKTMPRELSDLYDKILTSIAEQKGKRVADRILRILGWLVYAKRPLKAHEILHGVALTVESPVLGTWDMLDDSAVERCKPLIELLPDGSIGLIHFTTEEYLRKRLQLDPTNGQVLNRSIALSCLLALCNGLDLLDPTIPEEHRLHSVVSGSNAFLLYAVDFWLEHLLANEYTTHIRASDPVGIVLARLDQKHRSIWTKVRSGTEWTMTPSSASAVEPCLMVVSNTLAFPLCASFHEFRVRIKKGRASNGEEFEQLALKEDSTLFTSLATTFSSLVARLVEGVLLDNVSPAQYARFLKQYSQCSYPCRFSPCTRALAGFPSEALRTTHEELHARQLFCVHQNCARGRIGFQNQRGLDAHTKKYHEEGGILVPPRVRKAPSDIGRTTPRKTDLNPMPTSSITKVPVVVSNPKCQEIITPFGETTSNQVLESIQQASSGSVDSAVIYNADMLRVGTFDHMLTFKWDAVIFAVDISPDVSVVAFGSKNTVAIFDFNTGEIRYRYSLDADDGRDNYVMSVKFSPDGKLLAFAGEDGSQVRAWDYGSDTVKTGSGHKGDILGLCYAPNGQFIATASGDRTLRLWREEPHNATLTLQWTITELAGLTCVTVSPDSEHVIVGGFDKQCRVYNAQTGALEFCTPPAHGSIYGVAVSMNRKLLATSSLDSKVYLFEPELNWKSLESSTQPGIPNMKSLEYHVASYITLLPIHRMLPLIARQRLLYRIPCLILYLIKMIDGYSPAGATGL</sequence>
<dbReference type="EMBL" id="MU864083">
    <property type="protein sequence ID" value="KAK4194211.1"/>
    <property type="molecule type" value="Genomic_DNA"/>
</dbReference>
<keyword evidence="7" id="KW-1185">Reference proteome</keyword>
<evidence type="ECO:0000256" key="3">
    <source>
        <dbReference type="SAM" id="MobiDB-lite"/>
    </source>
</evidence>
<dbReference type="SUPFAM" id="SSF52540">
    <property type="entry name" value="P-loop containing nucleoside triphosphate hydrolases"/>
    <property type="match status" value="1"/>
</dbReference>
<reference evidence="6" key="2">
    <citation type="submission" date="2023-05" db="EMBL/GenBank/DDBJ databases">
        <authorList>
            <consortium name="Lawrence Berkeley National Laboratory"/>
            <person name="Steindorff A."/>
            <person name="Hensen N."/>
            <person name="Bonometti L."/>
            <person name="Westerberg I."/>
            <person name="Brannstrom I.O."/>
            <person name="Guillou S."/>
            <person name="Cros-Aarteil S."/>
            <person name="Calhoun S."/>
            <person name="Haridas S."/>
            <person name="Kuo A."/>
            <person name="Mondo S."/>
            <person name="Pangilinan J."/>
            <person name="Riley R."/>
            <person name="Labutti K."/>
            <person name="Andreopoulos B."/>
            <person name="Lipzen A."/>
            <person name="Chen C."/>
            <person name="Yanf M."/>
            <person name="Daum C."/>
            <person name="Ng V."/>
            <person name="Clum A."/>
            <person name="Ohm R."/>
            <person name="Martin F."/>
            <person name="Silar P."/>
            <person name="Natvig D."/>
            <person name="Lalanne C."/>
            <person name="Gautier V."/>
            <person name="Ament-Velasquez S.L."/>
            <person name="Kruys A."/>
            <person name="Hutchinson M.I."/>
            <person name="Powell A.J."/>
            <person name="Barry K."/>
            <person name="Miller A.N."/>
            <person name="Grigoriev I.V."/>
            <person name="Debuchy R."/>
            <person name="Gladieux P."/>
            <person name="Thoren M.H."/>
            <person name="Johannesson H."/>
        </authorList>
    </citation>
    <scope>NUCLEOTIDE SEQUENCE</scope>
    <source>
        <strain evidence="6">CBS 315.58</strain>
    </source>
</reference>
<organism evidence="6 7">
    <name type="scientific">Triangularia verruculosa</name>
    <dbReference type="NCBI Taxonomy" id="2587418"/>
    <lineage>
        <taxon>Eukaryota</taxon>
        <taxon>Fungi</taxon>
        <taxon>Dikarya</taxon>
        <taxon>Ascomycota</taxon>
        <taxon>Pezizomycotina</taxon>
        <taxon>Sordariomycetes</taxon>
        <taxon>Sordariomycetidae</taxon>
        <taxon>Sordariales</taxon>
        <taxon>Podosporaceae</taxon>
        <taxon>Triangularia</taxon>
    </lineage>
</organism>
<dbReference type="SUPFAM" id="SSF50998">
    <property type="entry name" value="Quinoprotein alcohol dehydrogenase-like"/>
    <property type="match status" value="1"/>
</dbReference>
<feature type="domain" description="DUF7708" evidence="4">
    <location>
        <begin position="65"/>
        <end position="203"/>
    </location>
</feature>
<proteinExistence type="predicted"/>
<evidence type="ECO:0000313" key="6">
    <source>
        <dbReference type="EMBL" id="KAK4194211.1"/>
    </source>
</evidence>
<dbReference type="Gene3D" id="3.40.50.300">
    <property type="entry name" value="P-loop containing nucleotide triphosphate hydrolases"/>
    <property type="match status" value="1"/>
</dbReference>
<feature type="repeat" description="WD" evidence="2">
    <location>
        <begin position="1066"/>
        <end position="1097"/>
    </location>
</feature>
<dbReference type="PANTHER" id="PTHR10039:SF14">
    <property type="entry name" value="NACHT DOMAIN-CONTAINING PROTEIN"/>
    <property type="match status" value="1"/>
</dbReference>
<evidence type="ECO:0000256" key="2">
    <source>
        <dbReference type="PROSITE-ProRule" id="PRU00221"/>
    </source>
</evidence>